<protein>
    <submittedName>
        <fullName evidence="2">Uncharacterized protein</fullName>
    </submittedName>
</protein>
<dbReference type="AlphaFoldDB" id="A0A835AIQ6"/>
<dbReference type="EMBL" id="JACEFO010002296">
    <property type="protein sequence ID" value="KAF8667738.1"/>
    <property type="molecule type" value="Genomic_DNA"/>
</dbReference>
<name>A0A835AIQ6_9POAL</name>
<keyword evidence="1" id="KW-0812">Transmembrane</keyword>
<evidence type="ECO:0000313" key="3">
    <source>
        <dbReference type="Proteomes" id="UP000636709"/>
    </source>
</evidence>
<organism evidence="2 3">
    <name type="scientific">Digitaria exilis</name>
    <dbReference type="NCBI Taxonomy" id="1010633"/>
    <lineage>
        <taxon>Eukaryota</taxon>
        <taxon>Viridiplantae</taxon>
        <taxon>Streptophyta</taxon>
        <taxon>Embryophyta</taxon>
        <taxon>Tracheophyta</taxon>
        <taxon>Spermatophyta</taxon>
        <taxon>Magnoliopsida</taxon>
        <taxon>Liliopsida</taxon>
        <taxon>Poales</taxon>
        <taxon>Poaceae</taxon>
        <taxon>PACMAD clade</taxon>
        <taxon>Panicoideae</taxon>
        <taxon>Panicodae</taxon>
        <taxon>Paniceae</taxon>
        <taxon>Anthephorinae</taxon>
        <taxon>Digitaria</taxon>
    </lineage>
</organism>
<accession>A0A835AIQ6</accession>
<proteinExistence type="predicted"/>
<keyword evidence="1" id="KW-1133">Transmembrane helix</keyword>
<keyword evidence="3" id="KW-1185">Reference proteome</keyword>
<gene>
    <name evidence="2" type="ORF">HU200_052648</name>
</gene>
<feature type="transmembrane region" description="Helical" evidence="1">
    <location>
        <begin position="132"/>
        <end position="155"/>
    </location>
</feature>
<evidence type="ECO:0000256" key="1">
    <source>
        <dbReference type="SAM" id="Phobius"/>
    </source>
</evidence>
<evidence type="ECO:0000313" key="2">
    <source>
        <dbReference type="EMBL" id="KAF8667738.1"/>
    </source>
</evidence>
<dbReference type="OrthoDB" id="595554at2759"/>
<dbReference type="Proteomes" id="UP000636709">
    <property type="component" value="Unassembled WGS sequence"/>
</dbReference>
<comment type="caution">
    <text evidence="2">The sequence shown here is derived from an EMBL/GenBank/DDBJ whole genome shotgun (WGS) entry which is preliminary data.</text>
</comment>
<keyword evidence="1" id="KW-0472">Membrane</keyword>
<sequence length="174" mass="19088">MSSSSSRQDWVPNGNGGCNFIGWYEPPVDGFVHSLLVDLRDTVWSLKREKMELKATLADAVLKLEQQKKELSSIPVAEVREEEFLEVMINANVLSCLSTIVNAMKQGSCAEHWADADPALIWIETLDVAAELVPACMLMVAVPVVPVVTLALALLCTSPNVLACKEDRMNIAVY</sequence>
<reference evidence="2" key="1">
    <citation type="submission" date="2020-07" db="EMBL/GenBank/DDBJ databases">
        <title>Genome sequence and genetic diversity analysis of an under-domesticated orphan crop, white fonio (Digitaria exilis).</title>
        <authorList>
            <person name="Bennetzen J.L."/>
            <person name="Chen S."/>
            <person name="Ma X."/>
            <person name="Wang X."/>
            <person name="Yssel A.E.J."/>
            <person name="Chaluvadi S.R."/>
            <person name="Johnson M."/>
            <person name="Gangashetty P."/>
            <person name="Hamidou F."/>
            <person name="Sanogo M.D."/>
            <person name="Zwaenepoel A."/>
            <person name="Wallace J."/>
            <person name="Van De Peer Y."/>
            <person name="Van Deynze A."/>
        </authorList>
    </citation>
    <scope>NUCLEOTIDE SEQUENCE</scope>
    <source>
        <tissue evidence="2">Leaves</tissue>
    </source>
</reference>